<keyword evidence="5" id="KW-0325">Glycoprotein</keyword>
<evidence type="ECO:0000256" key="5">
    <source>
        <dbReference type="ARBA" id="ARBA00023180"/>
    </source>
</evidence>
<dbReference type="GO" id="GO:0005886">
    <property type="term" value="C:plasma membrane"/>
    <property type="evidence" value="ECO:0007669"/>
    <property type="project" value="UniProtKB-SubCell"/>
</dbReference>
<keyword evidence="9" id="KW-0472">Membrane</keyword>
<keyword evidence="4" id="KW-0732">Signal</keyword>
<dbReference type="AlphaFoldDB" id="A0AAW1XVQ8"/>
<evidence type="ECO:0000256" key="1">
    <source>
        <dbReference type="ARBA" id="ARBA00004609"/>
    </source>
</evidence>
<dbReference type="PANTHER" id="PTHR31673:SF61">
    <property type="entry name" value="PROTEIN COBRA"/>
    <property type="match status" value="1"/>
</dbReference>
<name>A0AAW1XVQ8_RUBAR</name>
<dbReference type="PANTHER" id="PTHR31673">
    <property type="entry name" value="PROTEIN COBRA"/>
    <property type="match status" value="1"/>
</dbReference>
<evidence type="ECO:0000256" key="9">
    <source>
        <dbReference type="SAM" id="Phobius"/>
    </source>
</evidence>
<dbReference type="Pfam" id="PF04833">
    <property type="entry name" value="COBRA"/>
    <property type="match status" value="1"/>
</dbReference>
<keyword evidence="9" id="KW-1133">Transmembrane helix</keyword>
<comment type="similarity">
    <text evidence="2 7">Belongs to the COBRA family.</text>
</comment>
<dbReference type="PIRSF" id="PIRSF038122">
    <property type="entry name" value="COBRA"/>
    <property type="match status" value="1"/>
</dbReference>
<dbReference type="GO" id="GO:0052324">
    <property type="term" value="P:plant-type cell wall cellulose biosynthetic process"/>
    <property type="evidence" value="ECO:0007669"/>
    <property type="project" value="TreeGrafter"/>
</dbReference>
<dbReference type="InterPro" id="IPR006918">
    <property type="entry name" value="COBRA_pln"/>
</dbReference>
<keyword evidence="12" id="KW-1185">Reference proteome</keyword>
<proteinExistence type="inferred from homology"/>
<evidence type="ECO:0000256" key="2">
    <source>
        <dbReference type="ARBA" id="ARBA00005507"/>
    </source>
</evidence>
<dbReference type="EMBL" id="JBEDUW010000003">
    <property type="protein sequence ID" value="KAK9940180.1"/>
    <property type="molecule type" value="Genomic_DNA"/>
</dbReference>
<keyword evidence="3" id="KW-0336">GPI-anchor</keyword>
<evidence type="ECO:0000313" key="11">
    <source>
        <dbReference type="EMBL" id="KAK9940180.1"/>
    </source>
</evidence>
<evidence type="ECO:0000256" key="4">
    <source>
        <dbReference type="ARBA" id="ARBA00022729"/>
    </source>
</evidence>
<keyword evidence="9" id="KW-0812">Transmembrane</keyword>
<dbReference type="Pfam" id="PF25079">
    <property type="entry name" value="COB_C"/>
    <property type="match status" value="2"/>
</dbReference>
<feature type="compositionally biased region" description="Polar residues" evidence="8">
    <location>
        <begin position="31"/>
        <end position="42"/>
    </location>
</feature>
<dbReference type="GO" id="GO:0010215">
    <property type="term" value="P:cellulose microfibril organization"/>
    <property type="evidence" value="ECO:0007669"/>
    <property type="project" value="InterPro"/>
</dbReference>
<evidence type="ECO:0000256" key="7">
    <source>
        <dbReference type="PIRNR" id="PIRNR038122"/>
    </source>
</evidence>
<evidence type="ECO:0000256" key="6">
    <source>
        <dbReference type="ARBA" id="ARBA00023288"/>
    </source>
</evidence>
<evidence type="ECO:0000256" key="8">
    <source>
        <dbReference type="SAM" id="MobiDB-lite"/>
    </source>
</evidence>
<organism evidence="11 12">
    <name type="scientific">Rubus argutus</name>
    <name type="common">Southern blackberry</name>
    <dbReference type="NCBI Taxonomy" id="59490"/>
    <lineage>
        <taxon>Eukaryota</taxon>
        <taxon>Viridiplantae</taxon>
        <taxon>Streptophyta</taxon>
        <taxon>Embryophyta</taxon>
        <taxon>Tracheophyta</taxon>
        <taxon>Spermatophyta</taxon>
        <taxon>Magnoliopsida</taxon>
        <taxon>eudicotyledons</taxon>
        <taxon>Gunneridae</taxon>
        <taxon>Pentapetalae</taxon>
        <taxon>rosids</taxon>
        <taxon>fabids</taxon>
        <taxon>Rosales</taxon>
        <taxon>Rosaceae</taxon>
        <taxon>Rosoideae</taxon>
        <taxon>Rosoideae incertae sedis</taxon>
        <taxon>Rubus</taxon>
    </lineage>
</organism>
<gene>
    <name evidence="11" type="ORF">M0R45_016851</name>
</gene>
<feature type="domain" description="COBRA C-terminal" evidence="10">
    <location>
        <begin position="278"/>
        <end position="346"/>
    </location>
</feature>
<feature type="region of interest" description="Disordered" evidence="8">
    <location>
        <begin position="1"/>
        <end position="42"/>
    </location>
</feature>
<protein>
    <recommendedName>
        <fullName evidence="7">COBRA-like protein</fullName>
    </recommendedName>
</protein>
<dbReference type="InterPro" id="IPR056900">
    <property type="entry name" value="COB_C"/>
</dbReference>
<reference evidence="11 12" key="1">
    <citation type="journal article" date="2023" name="G3 (Bethesda)">
        <title>A chromosome-length genome assembly and annotation of blackberry (Rubus argutus, cv. 'Hillquist').</title>
        <authorList>
            <person name="Bruna T."/>
            <person name="Aryal R."/>
            <person name="Dudchenko O."/>
            <person name="Sargent D.J."/>
            <person name="Mead D."/>
            <person name="Buti M."/>
            <person name="Cavallini A."/>
            <person name="Hytonen T."/>
            <person name="Andres J."/>
            <person name="Pham M."/>
            <person name="Weisz D."/>
            <person name="Mascagni F."/>
            <person name="Usai G."/>
            <person name="Natali L."/>
            <person name="Bassil N."/>
            <person name="Fernandez G.E."/>
            <person name="Lomsadze A."/>
            <person name="Armour M."/>
            <person name="Olukolu B."/>
            <person name="Poorten T."/>
            <person name="Britton C."/>
            <person name="Davik J."/>
            <person name="Ashrafi H."/>
            <person name="Aiden E.L."/>
            <person name="Borodovsky M."/>
            <person name="Worthington M."/>
        </authorList>
    </citation>
    <scope>NUCLEOTIDE SEQUENCE [LARGE SCALE GENOMIC DNA]</scope>
    <source>
        <strain evidence="11">PI 553951</strain>
    </source>
</reference>
<comment type="caution">
    <text evidence="11">The sequence shown here is derived from an EMBL/GenBank/DDBJ whole genome shotgun (WGS) entry which is preliminary data.</text>
</comment>
<accession>A0AAW1XVQ8</accession>
<dbReference type="GO" id="GO:0098552">
    <property type="term" value="C:side of membrane"/>
    <property type="evidence" value="ECO:0007669"/>
    <property type="project" value="UniProtKB-KW"/>
</dbReference>
<evidence type="ECO:0000259" key="10">
    <source>
        <dbReference type="Pfam" id="PF25079"/>
    </source>
</evidence>
<evidence type="ECO:0000313" key="12">
    <source>
        <dbReference type="Proteomes" id="UP001457282"/>
    </source>
</evidence>
<sequence>MNKGSKKQLFIARRRRGQTPSQCASRGRGRPSSQPAAQTDQTNLNKQETGFLFLPMINISSSTSLTILLLLFGLSCTIFTSTEAYDALDPTGNITIKWDVIFWTPDGYVAVVTIYNFQKYRHIQAPGWKLTWTWAKKELIWSMVGAKATEKGDCSRFKGTIPHSCTKIPTIVDLLPSTPYNQQIANCCKGGVLGSVVQDPANSAGAFQITVGEAGNTNRTVMLPKNFTLSPPGYTCGSAKIVKPTRYISADLRRVTQALMTWNVTCTYSQFLAQKIPTCCVSLSSFYNNTSVPCNKCSCGCQSNTSKCVEPHSSTVVSNSDKKSNTPLVQCTSHMCPIQISWQSLTPYAGINDTAMLWGIKFYNNILMQAGPLGSVELELLFQKDGTNFTSSKGWAFPRRVYFNGDNCDMPPPDAYPLLPKV</sequence>
<evidence type="ECO:0000256" key="3">
    <source>
        <dbReference type="ARBA" id="ARBA00022622"/>
    </source>
</evidence>
<feature type="transmembrane region" description="Helical" evidence="9">
    <location>
        <begin position="51"/>
        <end position="74"/>
    </location>
</feature>
<dbReference type="Proteomes" id="UP001457282">
    <property type="component" value="Unassembled WGS sequence"/>
</dbReference>
<keyword evidence="6" id="KW-0449">Lipoprotein</keyword>
<comment type="subcellular location">
    <subcellularLocation>
        <location evidence="1">Cell membrane</location>
        <topology evidence="1">Lipid-anchor</topology>
        <topology evidence="1">GPI-anchor</topology>
    </subcellularLocation>
</comment>
<feature type="compositionally biased region" description="Basic residues" evidence="8">
    <location>
        <begin position="1"/>
        <end position="17"/>
    </location>
</feature>
<feature type="domain" description="COBRA C-terminal" evidence="10">
    <location>
        <begin position="349"/>
        <end position="417"/>
    </location>
</feature>